<name>A0A6N2VL16_9FIRM</name>
<dbReference type="Pfam" id="PF13411">
    <property type="entry name" value="MerR_1"/>
    <property type="match status" value="1"/>
</dbReference>
<dbReference type="Gene3D" id="1.10.1660.10">
    <property type="match status" value="1"/>
</dbReference>
<keyword evidence="4" id="KW-0804">Transcription</keyword>
<protein>
    <submittedName>
        <fullName evidence="6">HTH-type transcriptional activator mta</fullName>
    </submittedName>
</protein>
<dbReference type="Pfam" id="PF07739">
    <property type="entry name" value="TipAS"/>
    <property type="match status" value="1"/>
</dbReference>
<dbReference type="PANTHER" id="PTHR30204">
    <property type="entry name" value="REDOX-CYCLING DRUG-SENSING TRANSCRIPTIONAL ACTIVATOR SOXR"/>
    <property type="match status" value="1"/>
</dbReference>
<sequence length="247" mass="28710">MTKKLMSVHEVTKLTGVTPRTLHHYDSIGLLKPSVVTEARYRLYEEKDLIRLQEILFFRELQFPLKEIKIILDSPDFDPLEVIAQQIELLELQYKHMGELISFAREIQNKGELTMNFNVFNKNEIEKYKTEVKAKWGDTKAYQEYKQRNIAENEDNYRKIANKLMEIFFELGKLKHLAPNAAEVQSKISALQKFITDNYYECTNEILSGLSEMYVCDERFKNNIDKAGGDGTAAFVKQAIAVHCSKN</sequence>
<keyword evidence="2" id="KW-0238">DNA-binding</keyword>
<evidence type="ECO:0000256" key="2">
    <source>
        <dbReference type="ARBA" id="ARBA00023125"/>
    </source>
</evidence>
<keyword evidence="3" id="KW-0010">Activator</keyword>
<evidence type="ECO:0000256" key="4">
    <source>
        <dbReference type="ARBA" id="ARBA00023163"/>
    </source>
</evidence>
<dbReference type="AlphaFoldDB" id="A0A6N2VL16"/>
<organism evidence="6">
    <name type="scientific">Blautia glucerasea</name>
    <dbReference type="NCBI Taxonomy" id="536633"/>
    <lineage>
        <taxon>Bacteria</taxon>
        <taxon>Bacillati</taxon>
        <taxon>Bacillota</taxon>
        <taxon>Clostridia</taxon>
        <taxon>Lachnospirales</taxon>
        <taxon>Lachnospiraceae</taxon>
        <taxon>Blautia</taxon>
    </lineage>
</organism>
<gene>
    <name evidence="6" type="primary">mta</name>
    <name evidence="6" type="ORF">BGLFYP119_00136</name>
</gene>
<evidence type="ECO:0000256" key="1">
    <source>
        <dbReference type="ARBA" id="ARBA00023015"/>
    </source>
</evidence>
<dbReference type="InterPro" id="IPR000551">
    <property type="entry name" value="MerR-type_HTH_dom"/>
</dbReference>
<dbReference type="InterPro" id="IPR047057">
    <property type="entry name" value="MerR_fam"/>
</dbReference>
<reference evidence="6" key="1">
    <citation type="submission" date="2019-11" db="EMBL/GenBank/DDBJ databases">
        <authorList>
            <person name="Feng L."/>
        </authorList>
    </citation>
    <scope>NUCLEOTIDE SEQUENCE</scope>
    <source>
        <strain evidence="6">BgluceraseaLFYP119</strain>
    </source>
</reference>
<dbReference type="Gene3D" id="1.10.490.50">
    <property type="entry name" value="Antibiotic binding domain of TipA-like multidrug resistance regulators"/>
    <property type="match status" value="1"/>
</dbReference>
<evidence type="ECO:0000259" key="5">
    <source>
        <dbReference type="PROSITE" id="PS50937"/>
    </source>
</evidence>
<dbReference type="InterPro" id="IPR036244">
    <property type="entry name" value="TipA-like_antibiotic-bd"/>
</dbReference>
<dbReference type="CDD" id="cd01106">
    <property type="entry name" value="HTH_TipAL-Mta"/>
    <property type="match status" value="1"/>
</dbReference>
<accession>A0A6N2VL16</accession>
<dbReference type="InterPro" id="IPR012925">
    <property type="entry name" value="TipAS_dom"/>
</dbReference>
<dbReference type="GO" id="GO:0003700">
    <property type="term" value="F:DNA-binding transcription factor activity"/>
    <property type="evidence" value="ECO:0007669"/>
    <property type="project" value="InterPro"/>
</dbReference>
<dbReference type="SUPFAM" id="SSF46955">
    <property type="entry name" value="Putative DNA-binding domain"/>
    <property type="match status" value="1"/>
</dbReference>
<feature type="domain" description="HTH merR-type" evidence="5">
    <location>
        <begin position="5"/>
        <end position="74"/>
    </location>
</feature>
<evidence type="ECO:0000256" key="3">
    <source>
        <dbReference type="ARBA" id="ARBA00023159"/>
    </source>
</evidence>
<dbReference type="InterPro" id="IPR009061">
    <property type="entry name" value="DNA-bd_dom_put_sf"/>
</dbReference>
<dbReference type="SMART" id="SM00422">
    <property type="entry name" value="HTH_MERR"/>
    <property type="match status" value="1"/>
</dbReference>
<proteinExistence type="predicted"/>
<dbReference type="PANTHER" id="PTHR30204:SF90">
    <property type="entry name" value="HTH-TYPE TRANSCRIPTIONAL ACTIVATOR MTA"/>
    <property type="match status" value="1"/>
</dbReference>
<dbReference type="RefSeq" id="WP_156355371.1">
    <property type="nucleotide sequence ID" value="NZ_CACRST010000027.1"/>
</dbReference>
<dbReference type="PROSITE" id="PS50937">
    <property type="entry name" value="HTH_MERR_2"/>
    <property type="match status" value="1"/>
</dbReference>
<evidence type="ECO:0000313" key="6">
    <source>
        <dbReference type="EMBL" id="VYT31245.1"/>
    </source>
</evidence>
<dbReference type="EMBL" id="CACRST010000027">
    <property type="protein sequence ID" value="VYT31245.1"/>
    <property type="molecule type" value="Genomic_DNA"/>
</dbReference>
<keyword evidence="1" id="KW-0805">Transcription regulation</keyword>
<dbReference type="GO" id="GO:0003677">
    <property type="term" value="F:DNA binding"/>
    <property type="evidence" value="ECO:0007669"/>
    <property type="project" value="UniProtKB-KW"/>
</dbReference>
<dbReference type="SUPFAM" id="SSF89082">
    <property type="entry name" value="Antibiotic binding domain of TipA-like multidrug resistance regulators"/>
    <property type="match status" value="1"/>
</dbReference>